<evidence type="ECO:0000313" key="4">
    <source>
        <dbReference type="Proteomes" id="UP000285961"/>
    </source>
</evidence>
<evidence type="ECO:0000256" key="1">
    <source>
        <dbReference type="SAM" id="MobiDB-lite"/>
    </source>
</evidence>
<proteinExistence type="predicted"/>
<feature type="region of interest" description="Disordered" evidence="1">
    <location>
        <begin position="74"/>
        <end position="148"/>
    </location>
</feature>
<dbReference type="AlphaFoldDB" id="A0A419ETJ3"/>
<feature type="compositionally biased region" description="Acidic residues" evidence="1">
    <location>
        <begin position="120"/>
        <end position="132"/>
    </location>
</feature>
<gene>
    <name evidence="3" type="ORF">C4532_14960</name>
</gene>
<evidence type="ECO:0000313" key="3">
    <source>
        <dbReference type="EMBL" id="RJP67228.1"/>
    </source>
</evidence>
<comment type="caution">
    <text evidence="3">The sequence shown here is derived from an EMBL/GenBank/DDBJ whole genome shotgun (WGS) entry which is preliminary data.</text>
</comment>
<accession>A0A419ETJ3</accession>
<name>A0A419ETJ3_9BACT</name>
<protein>
    <submittedName>
        <fullName evidence="3">Uncharacterized protein</fullName>
    </submittedName>
</protein>
<sequence>MKNIITLLLSGVLLLALAQPALSHELKPEEAGHPLRIAAYALHPVGYVLYNGILRPAHALISKPGAREFFGHKEDPFQWAAPQADTQPPPAAPTAIEEDTGFESEAPTSFEELEKKLEQSEVEEGSTPEAEEQPAGPDYKFRPRWQHP</sequence>
<feature type="chain" id="PRO_5019133384" evidence="2">
    <location>
        <begin position="24"/>
        <end position="148"/>
    </location>
</feature>
<dbReference type="EMBL" id="QZKI01000107">
    <property type="protein sequence ID" value="RJP67228.1"/>
    <property type="molecule type" value="Genomic_DNA"/>
</dbReference>
<keyword evidence="2" id="KW-0732">Signal</keyword>
<dbReference type="Proteomes" id="UP000285961">
    <property type="component" value="Unassembled WGS sequence"/>
</dbReference>
<evidence type="ECO:0000256" key="2">
    <source>
        <dbReference type="SAM" id="SignalP"/>
    </source>
</evidence>
<feature type="signal peptide" evidence="2">
    <location>
        <begin position="1"/>
        <end position="23"/>
    </location>
</feature>
<organism evidence="3 4">
    <name type="scientific">Candidatus Abyssobacteria bacterium SURF_17</name>
    <dbReference type="NCBI Taxonomy" id="2093361"/>
    <lineage>
        <taxon>Bacteria</taxon>
        <taxon>Pseudomonadati</taxon>
        <taxon>Candidatus Hydrogenedentota</taxon>
        <taxon>Candidatus Abyssobacteria</taxon>
    </lineage>
</organism>
<reference evidence="3 4" key="1">
    <citation type="journal article" date="2017" name="ISME J.">
        <title>Energy and carbon metabolisms in a deep terrestrial subsurface fluid microbial community.</title>
        <authorList>
            <person name="Momper L."/>
            <person name="Jungbluth S.P."/>
            <person name="Lee M.D."/>
            <person name="Amend J.P."/>
        </authorList>
    </citation>
    <scope>NUCLEOTIDE SEQUENCE [LARGE SCALE GENOMIC DNA]</scope>
    <source>
        <strain evidence="3">SURF_17</strain>
    </source>
</reference>